<dbReference type="HAMAP" id="MF_00296">
    <property type="entry name" value="MetX_acyltransf"/>
    <property type="match status" value="1"/>
</dbReference>
<evidence type="ECO:0000256" key="2">
    <source>
        <dbReference type="HAMAP-Rule" id="MF_00296"/>
    </source>
</evidence>
<dbReference type="EC" id="2.3.1.31" evidence="2"/>
<comment type="subunit">
    <text evidence="2">Homodimer.</text>
</comment>
<reference evidence="5 6" key="1">
    <citation type="submission" date="2020-07" db="EMBL/GenBank/DDBJ databases">
        <authorList>
            <person name="Feng H."/>
        </authorList>
    </citation>
    <scope>NUCLEOTIDE SEQUENCE [LARGE SCALE GENOMIC DNA]</scope>
    <source>
        <strain evidence="6">s-11</strain>
    </source>
</reference>
<sequence length="357" mass="39740">MLTRAISRKNTEKIGSLQLESGEKLAEVEVAYELAGKWTLEKDNVIVVCHALTGDTHTVGDEQSPGWWDGLIGPGGYIDTQRYAVITMNTLGGCNGSTGPSSPHPETGTPYGSRFPKVTIRDMVKAQYICLEKLGIRHVKAVIGGSMGGMLALEWAVMYPDFMDACIPIATGATLSSLSMAHNEIGRRAIMLDPQWQGGDYYPGSGPLNGLSTARMVGMVTYRTEDLFERRFRREGEENPYLQVESYLRYQGEKLVSRFDANSYLLFLSAMDGHDIGRGRGGIEKAVEMIRARILTIGITEDMYFPVRQQRSFHQLCLNKGKNAVYHEFSSYYGHDAFLVEFNQFGSKIRQFLEVSG</sequence>
<organism evidence="5 6">
    <name type="scientific">Thermoactinomyces daqus</name>
    <dbReference type="NCBI Taxonomy" id="1329516"/>
    <lineage>
        <taxon>Bacteria</taxon>
        <taxon>Bacillati</taxon>
        <taxon>Bacillota</taxon>
        <taxon>Bacilli</taxon>
        <taxon>Bacillales</taxon>
        <taxon>Thermoactinomycetaceae</taxon>
        <taxon>Thermoactinomyces</taxon>
    </lineage>
</organism>
<comment type="caution">
    <text evidence="2">Lacks conserved residue(s) required for the propagation of feature annotation.</text>
</comment>
<feature type="active site" evidence="2 3">
    <location>
        <position position="302"/>
    </location>
</feature>
<keyword evidence="2" id="KW-0963">Cytoplasm</keyword>
<evidence type="ECO:0000313" key="6">
    <source>
        <dbReference type="Proteomes" id="UP000530514"/>
    </source>
</evidence>
<dbReference type="NCBIfam" id="NF001209">
    <property type="entry name" value="PRK00175.1"/>
    <property type="match status" value="1"/>
</dbReference>
<dbReference type="InterPro" id="IPR008220">
    <property type="entry name" value="HAT_MetX-like"/>
</dbReference>
<dbReference type="RefSeq" id="WP_052154404.1">
    <property type="nucleotide sequence ID" value="NZ_JACEIP010000020.1"/>
</dbReference>
<dbReference type="EMBL" id="JACEIP010000020">
    <property type="protein sequence ID" value="MBA4543712.1"/>
    <property type="molecule type" value="Genomic_DNA"/>
</dbReference>
<comment type="catalytic activity">
    <reaction evidence="2">
        <text>L-homoserine + acetyl-CoA = O-acetyl-L-homoserine + CoA</text>
        <dbReference type="Rhea" id="RHEA:13701"/>
        <dbReference type="ChEBI" id="CHEBI:57287"/>
        <dbReference type="ChEBI" id="CHEBI:57288"/>
        <dbReference type="ChEBI" id="CHEBI:57476"/>
        <dbReference type="ChEBI" id="CHEBI:57716"/>
        <dbReference type="EC" id="2.3.1.31"/>
    </reaction>
</comment>
<dbReference type="Gene3D" id="1.10.1740.110">
    <property type="match status" value="1"/>
</dbReference>
<evidence type="ECO:0000256" key="1">
    <source>
        <dbReference type="ARBA" id="ARBA00022679"/>
    </source>
</evidence>
<dbReference type="SUPFAM" id="SSF53474">
    <property type="entry name" value="alpha/beta-Hydrolases"/>
    <property type="match status" value="1"/>
</dbReference>
<dbReference type="Pfam" id="PF00561">
    <property type="entry name" value="Abhydrolase_1"/>
    <property type="match status" value="1"/>
</dbReference>
<evidence type="ECO:0000313" key="5">
    <source>
        <dbReference type="EMBL" id="MBA4543712.1"/>
    </source>
</evidence>
<dbReference type="Proteomes" id="UP000530514">
    <property type="component" value="Unassembled WGS sequence"/>
</dbReference>
<feature type="domain" description="AB hydrolase-1" evidence="4">
    <location>
        <begin position="44"/>
        <end position="340"/>
    </location>
</feature>
<dbReference type="PIRSF" id="PIRSF000443">
    <property type="entry name" value="Homoser_Ac_trans"/>
    <property type="match status" value="1"/>
</dbReference>
<protein>
    <recommendedName>
        <fullName evidence="2">Homoserine O-acetyltransferase</fullName>
        <shortName evidence="2">HAT</shortName>
        <ecNumber evidence="2">2.3.1.31</ecNumber>
    </recommendedName>
    <alternativeName>
        <fullName evidence="2">Homoserine transacetylase</fullName>
        <shortName evidence="2">HTA</shortName>
    </alternativeName>
</protein>
<keyword evidence="6" id="KW-1185">Reference proteome</keyword>
<evidence type="ECO:0000259" key="4">
    <source>
        <dbReference type="Pfam" id="PF00561"/>
    </source>
</evidence>
<dbReference type="InterPro" id="IPR000073">
    <property type="entry name" value="AB_hydrolase_1"/>
</dbReference>
<accession>A0A7W1XBX1</accession>
<comment type="caution">
    <text evidence="5">The sequence shown here is derived from an EMBL/GenBank/DDBJ whole genome shotgun (WGS) entry which is preliminary data.</text>
</comment>
<dbReference type="GO" id="GO:0009092">
    <property type="term" value="P:homoserine metabolic process"/>
    <property type="evidence" value="ECO:0007669"/>
    <property type="project" value="TreeGrafter"/>
</dbReference>
<keyword evidence="2" id="KW-0028">Amino-acid biosynthesis</keyword>
<comment type="subcellular location">
    <subcellularLocation>
        <location evidence="2">Cytoplasm</location>
    </subcellularLocation>
</comment>
<dbReference type="PANTHER" id="PTHR32268:SF11">
    <property type="entry name" value="HOMOSERINE O-ACETYLTRANSFERASE"/>
    <property type="match status" value="1"/>
</dbReference>
<dbReference type="NCBIfam" id="TIGR01392">
    <property type="entry name" value="homoserO_Ac_trn"/>
    <property type="match status" value="1"/>
</dbReference>
<dbReference type="InterPro" id="IPR029058">
    <property type="entry name" value="AB_hydrolase_fold"/>
</dbReference>
<feature type="binding site" evidence="2">
    <location>
        <position position="215"/>
    </location>
    <ligand>
        <name>substrate</name>
    </ligand>
</feature>
<keyword evidence="2" id="KW-0486">Methionine biosynthesis</keyword>
<gene>
    <name evidence="2" type="primary">metXA</name>
    <name evidence="5" type="ORF">H1164_12510</name>
</gene>
<dbReference type="AlphaFoldDB" id="A0A7W1XBX1"/>
<dbReference type="GO" id="GO:0005737">
    <property type="term" value="C:cytoplasm"/>
    <property type="evidence" value="ECO:0007669"/>
    <property type="project" value="UniProtKB-SubCell"/>
</dbReference>
<keyword evidence="2 5" id="KW-0012">Acyltransferase</keyword>
<comment type="pathway">
    <text evidence="2">Amino-acid biosynthesis; L-methionine biosynthesis via de novo pathway; O-acetyl-L-homoserine from L-homoserine: step 1/1.</text>
</comment>
<dbReference type="GO" id="GO:0009086">
    <property type="term" value="P:methionine biosynthetic process"/>
    <property type="evidence" value="ECO:0007669"/>
    <property type="project" value="UniProtKB-UniRule"/>
</dbReference>
<evidence type="ECO:0000256" key="3">
    <source>
        <dbReference type="PIRSR" id="PIRSR000443-1"/>
    </source>
</evidence>
<dbReference type="GO" id="GO:0004414">
    <property type="term" value="F:homoserine O-acetyltransferase activity"/>
    <property type="evidence" value="ECO:0007669"/>
    <property type="project" value="UniProtKB-UniRule"/>
</dbReference>
<proteinExistence type="inferred from homology"/>
<name>A0A7W1XBX1_9BACL</name>
<feature type="binding site" evidence="2">
    <location>
        <position position="336"/>
    </location>
    <ligand>
        <name>substrate</name>
    </ligand>
</feature>
<dbReference type="OrthoDB" id="9800754at2"/>
<comment type="similarity">
    <text evidence="2">Belongs to the AB hydrolase superfamily. MetX family.</text>
</comment>
<keyword evidence="1 2" id="KW-0808">Transferase</keyword>
<feature type="active site" description="Nucleophile" evidence="2 3">
    <location>
        <position position="146"/>
    </location>
</feature>
<feature type="active site" evidence="2 3">
    <location>
        <position position="335"/>
    </location>
</feature>
<dbReference type="Gene3D" id="3.40.50.1820">
    <property type="entry name" value="alpha/beta hydrolase"/>
    <property type="match status" value="1"/>
</dbReference>
<dbReference type="UniPathway" id="UPA00051">
    <property type="reaction ID" value="UER00074"/>
</dbReference>
<comment type="function">
    <text evidence="2">Transfers an acetyl group from acetyl-CoA to L-homoserine, forming acetyl-L-homoserine.</text>
</comment>
<dbReference type="PANTHER" id="PTHR32268">
    <property type="entry name" value="HOMOSERINE O-ACETYLTRANSFERASE"/>
    <property type="match status" value="1"/>
</dbReference>